<dbReference type="PANTHER" id="PTHR30055:SF234">
    <property type="entry name" value="HTH-TYPE TRANSCRIPTIONAL REGULATOR BETI"/>
    <property type="match status" value="1"/>
</dbReference>
<keyword evidence="1" id="KW-0805">Transcription regulation</keyword>
<evidence type="ECO:0000256" key="3">
    <source>
        <dbReference type="ARBA" id="ARBA00023163"/>
    </source>
</evidence>
<feature type="DNA-binding region" description="H-T-H motif" evidence="4">
    <location>
        <begin position="53"/>
        <end position="72"/>
    </location>
</feature>
<dbReference type="GO" id="GO:0000976">
    <property type="term" value="F:transcription cis-regulatory region binding"/>
    <property type="evidence" value="ECO:0007669"/>
    <property type="project" value="TreeGrafter"/>
</dbReference>
<dbReference type="Gene3D" id="1.10.357.10">
    <property type="entry name" value="Tetracycline Repressor, domain 2"/>
    <property type="match status" value="1"/>
</dbReference>
<accession>A0A1X7I967</accession>
<feature type="domain" description="HTH tetR-type" evidence="5">
    <location>
        <begin position="30"/>
        <end position="90"/>
    </location>
</feature>
<dbReference type="InterPro" id="IPR001647">
    <property type="entry name" value="HTH_TetR"/>
</dbReference>
<evidence type="ECO:0000313" key="6">
    <source>
        <dbReference type="EMBL" id="SMG11215.1"/>
    </source>
</evidence>
<dbReference type="GO" id="GO:0003700">
    <property type="term" value="F:DNA-binding transcription factor activity"/>
    <property type="evidence" value="ECO:0007669"/>
    <property type="project" value="TreeGrafter"/>
</dbReference>
<dbReference type="PRINTS" id="PR00455">
    <property type="entry name" value="HTHTETR"/>
</dbReference>
<protein>
    <submittedName>
        <fullName evidence="6">Transcriptional regulator, TetR family</fullName>
    </submittedName>
</protein>
<dbReference type="Proteomes" id="UP000193244">
    <property type="component" value="Unassembled WGS sequence"/>
</dbReference>
<name>A0A1X7I967_9MICO</name>
<dbReference type="EMBL" id="FXAY01000001">
    <property type="protein sequence ID" value="SMG11215.1"/>
    <property type="molecule type" value="Genomic_DNA"/>
</dbReference>
<keyword evidence="2 4" id="KW-0238">DNA-binding</keyword>
<sequence length="212" mass="22141">MLLDALRAASIEAMPDTSEKPPIDSVTPPLSTRDRIIDAFAELLGENGERAATLDAVAAAAGVSKGGLLYHFGSKEALIEGVLERLATLVERDVAAIRSSPSGPVAHLIRTSMATGSALDKALVATSRLAQASNSTARDALRAANDAWYGIVLESTGDPVLSRAIMLISDGLAYGSAFLPESMTPDTAELTRSDIDDLVDLITEVTAQRAGH</sequence>
<dbReference type="Pfam" id="PF00440">
    <property type="entry name" value="TetR_N"/>
    <property type="match status" value="1"/>
</dbReference>
<dbReference type="InterPro" id="IPR050109">
    <property type="entry name" value="HTH-type_TetR-like_transc_reg"/>
</dbReference>
<reference evidence="7" key="1">
    <citation type="submission" date="2017-04" db="EMBL/GenBank/DDBJ databases">
        <authorList>
            <person name="Varghese N."/>
            <person name="Submissions S."/>
        </authorList>
    </citation>
    <scope>NUCLEOTIDE SEQUENCE [LARGE SCALE GENOMIC DNA]</scope>
    <source>
        <strain evidence="7">VKM Ac-2510</strain>
    </source>
</reference>
<evidence type="ECO:0000256" key="1">
    <source>
        <dbReference type="ARBA" id="ARBA00023015"/>
    </source>
</evidence>
<evidence type="ECO:0000313" key="7">
    <source>
        <dbReference type="Proteomes" id="UP000193244"/>
    </source>
</evidence>
<dbReference type="SUPFAM" id="SSF46689">
    <property type="entry name" value="Homeodomain-like"/>
    <property type="match status" value="1"/>
</dbReference>
<dbReference type="InterPro" id="IPR009057">
    <property type="entry name" value="Homeodomain-like_sf"/>
</dbReference>
<proteinExistence type="predicted"/>
<gene>
    <name evidence="6" type="ORF">SAMN06296010_0290</name>
</gene>
<dbReference type="AlphaFoldDB" id="A0A1X7I967"/>
<evidence type="ECO:0000256" key="4">
    <source>
        <dbReference type="PROSITE-ProRule" id="PRU00335"/>
    </source>
</evidence>
<organism evidence="6 7">
    <name type="scientific">Agreia pratensis</name>
    <dbReference type="NCBI Taxonomy" id="150121"/>
    <lineage>
        <taxon>Bacteria</taxon>
        <taxon>Bacillati</taxon>
        <taxon>Actinomycetota</taxon>
        <taxon>Actinomycetes</taxon>
        <taxon>Micrococcales</taxon>
        <taxon>Microbacteriaceae</taxon>
        <taxon>Agreia</taxon>
    </lineage>
</organism>
<dbReference type="PANTHER" id="PTHR30055">
    <property type="entry name" value="HTH-TYPE TRANSCRIPTIONAL REGULATOR RUTR"/>
    <property type="match status" value="1"/>
</dbReference>
<keyword evidence="7" id="KW-1185">Reference proteome</keyword>
<keyword evidence="3" id="KW-0804">Transcription</keyword>
<evidence type="ECO:0000256" key="2">
    <source>
        <dbReference type="ARBA" id="ARBA00023125"/>
    </source>
</evidence>
<dbReference type="PROSITE" id="PS50977">
    <property type="entry name" value="HTH_TETR_2"/>
    <property type="match status" value="1"/>
</dbReference>
<evidence type="ECO:0000259" key="5">
    <source>
        <dbReference type="PROSITE" id="PS50977"/>
    </source>
</evidence>